<evidence type="ECO:0000256" key="1">
    <source>
        <dbReference type="SAM" id="MobiDB-lite"/>
    </source>
</evidence>
<sequence length="203" mass="21730">MPVLLLPLPYGFVPAHAAAGRCVSATAACPSSPPALPARPRRHRSRSRAAVWPPAATAAARRRRVPSRCVRRSPAVRCVPPLVVVRGAPLSDWQTLGRRPQPRRPPSPRGCWPPARPPLRALAPVGVHAELIPATLDRQGSIWRRSTIGSVEEDNELGRSGSRRSWVVDVGGQGESEMMKAVLRSGQGVDMAGGELRGVVGAR</sequence>
<evidence type="ECO:0000313" key="2">
    <source>
        <dbReference type="EMBL" id="ONK55277.1"/>
    </source>
</evidence>
<gene>
    <name evidence="2" type="ORF">A4U43_UnF5610</name>
</gene>
<reference evidence="3" key="1">
    <citation type="journal article" date="2017" name="Nat. Commun.">
        <title>The asparagus genome sheds light on the origin and evolution of a young Y chromosome.</title>
        <authorList>
            <person name="Harkess A."/>
            <person name="Zhou J."/>
            <person name="Xu C."/>
            <person name="Bowers J.E."/>
            <person name="Van der Hulst R."/>
            <person name="Ayyampalayam S."/>
            <person name="Mercati F."/>
            <person name="Riccardi P."/>
            <person name="McKain M.R."/>
            <person name="Kakrana A."/>
            <person name="Tang H."/>
            <person name="Ray J."/>
            <person name="Groenendijk J."/>
            <person name="Arikit S."/>
            <person name="Mathioni S.M."/>
            <person name="Nakano M."/>
            <person name="Shan H."/>
            <person name="Telgmann-Rauber A."/>
            <person name="Kanno A."/>
            <person name="Yue Z."/>
            <person name="Chen H."/>
            <person name="Li W."/>
            <person name="Chen Y."/>
            <person name="Xu X."/>
            <person name="Zhang Y."/>
            <person name="Luo S."/>
            <person name="Chen H."/>
            <person name="Gao J."/>
            <person name="Mao Z."/>
            <person name="Pires J.C."/>
            <person name="Luo M."/>
            <person name="Kudrna D."/>
            <person name="Wing R.A."/>
            <person name="Meyers B.C."/>
            <person name="Yi K."/>
            <person name="Kong H."/>
            <person name="Lavrijsen P."/>
            <person name="Sunseri F."/>
            <person name="Falavigna A."/>
            <person name="Ye Y."/>
            <person name="Leebens-Mack J.H."/>
            <person name="Chen G."/>
        </authorList>
    </citation>
    <scope>NUCLEOTIDE SEQUENCE [LARGE SCALE GENOMIC DNA]</scope>
    <source>
        <strain evidence="3">cv. DH0086</strain>
    </source>
</reference>
<keyword evidence="3" id="KW-1185">Reference proteome</keyword>
<protein>
    <submittedName>
        <fullName evidence="2">Uncharacterized protein</fullName>
    </submittedName>
</protein>
<feature type="region of interest" description="Disordered" evidence="1">
    <location>
        <begin position="30"/>
        <end position="51"/>
    </location>
</feature>
<evidence type="ECO:0000313" key="3">
    <source>
        <dbReference type="Proteomes" id="UP000243459"/>
    </source>
</evidence>
<feature type="region of interest" description="Disordered" evidence="1">
    <location>
        <begin position="93"/>
        <end position="115"/>
    </location>
</feature>
<dbReference type="Gramene" id="ONK55277">
    <property type="protein sequence ID" value="ONK55277"/>
    <property type="gene ID" value="A4U43_UnF5610"/>
</dbReference>
<dbReference type="AlphaFoldDB" id="A0A1R3L6N3"/>
<accession>A0A1R3L6N3</accession>
<name>A0A1R3L6N3_ASPOF</name>
<dbReference type="EMBL" id="KV863613">
    <property type="protein sequence ID" value="ONK55277.1"/>
    <property type="molecule type" value="Genomic_DNA"/>
</dbReference>
<proteinExistence type="predicted"/>
<organism evidence="2 3">
    <name type="scientific">Asparagus officinalis</name>
    <name type="common">Garden asparagus</name>
    <dbReference type="NCBI Taxonomy" id="4686"/>
    <lineage>
        <taxon>Eukaryota</taxon>
        <taxon>Viridiplantae</taxon>
        <taxon>Streptophyta</taxon>
        <taxon>Embryophyta</taxon>
        <taxon>Tracheophyta</taxon>
        <taxon>Spermatophyta</taxon>
        <taxon>Magnoliopsida</taxon>
        <taxon>Liliopsida</taxon>
        <taxon>Asparagales</taxon>
        <taxon>Asparagaceae</taxon>
        <taxon>Asparagoideae</taxon>
        <taxon>Asparagus</taxon>
    </lineage>
</organism>
<dbReference type="Proteomes" id="UP000243459">
    <property type="component" value="Unassembled WGS sequence"/>
</dbReference>